<dbReference type="SMART" id="SM00563">
    <property type="entry name" value="PlsC"/>
    <property type="match status" value="1"/>
</dbReference>
<keyword evidence="3" id="KW-0808">Transferase</keyword>
<keyword evidence="9" id="KW-0012">Acyltransferase</keyword>
<dbReference type="Pfam" id="PF01553">
    <property type="entry name" value="Acyltransferase"/>
    <property type="match status" value="1"/>
</dbReference>
<comment type="caution">
    <text evidence="14">The sequence shown here is derived from an EMBL/GenBank/DDBJ whole genome shotgun (WGS) entry which is preliminary data.</text>
</comment>
<dbReference type="PANTHER" id="PTHR12497:SF0">
    <property type="entry name" value="TAFAZZIN"/>
    <property type="match status" value="1"/>
</dbReference>
<protein>
    <recommendedName>
        <fullName evidence="12">Tafazzin family protein</fullName>
    </recommendedName>
</protein>
<dbReference type="CDD" id="cd07989">
    <property type="entry name" value="LPLAT_AGPAT-like"/>
    <property type="match status" value="1"/>
</dbReference>
<dbReference type="PANTHER" id="PTHR12497">
    <property type="entry name" value="TAZ PROTEIN TAFAZZIN"/>
    <property type="match status" value="1"/>
</dbReference>
<evidence type="ECO:0000256" key="3">
    <source>
        <dbReference type="ARBA" id="ARBA00022679"/>
    </source>
</evidence>
<dbReference type="EMBL" id="LUGH01000442">
    <property type="protein sequence ID" value="OBZ85018.1"/>
    <property type="molecule type" value="Genomic_DNA"/>
</dbReference>
<keyword evidence="5" id="KW-0999">Mitochondrion inner membrane</keyword>
<dbReference type="GO" id="GO:0007007">
    <property type="term" value="P:inner mitochondrial membrane organization"/>
    <property type="evidence" value="ECO:0007669"/>
    <property type="project" value="TreeGrafter"/>
</dbReference>
<feature type="domain" description="Phospholipid/glycerol acyltransferase" evidence="13">
    <location>
        <begin position="113"/>
        <end position="237"/>
    </location>
</feature>
<evidence type="ECO:0000256" key="7">
    <source>
        <dbReference type="ARBA" id="ARBA00023128"/>
    </source>
</evidence>
<organism evidence="14 15">
    <name type="scientific">Choanephora cucurbitarum</name>
    <dbReference type="NCBI Taxonomy" id="101091"/>
    <lineage>
        <taxon>Eukaryota</taxon>
        <taxon>Fungi</taxon>
        <taxon>Fungi incertae sedis</taxon>
        <taxon>Mucoromycota</taxon>
        <taxon>Mucoromycotina</taxon>
        <taxon>Mucoromycetes</taxon>
        <taxon>Mucorales</taxon>
        <taxon>Mucorineae</taxon>
        <taxon>Choanephoraceae</taxon>
        <taxon>Choanephoroideae</taxon>
        <taxon>Choanephora</taxon>
    </lineage>
</organism>
<dbReference type="GO" id="GO:0035965">
    <property type="term" value="P:cardiolipin acyl-chain remodeling"/>
    <property type="evidence" value="ECO:0007669"/>
    <property type="project" value="TreeGrafter"/>
</dbReference>
<evidence type="ECO:0000313" key="15">
    <source>
        <dbReference type="Proteomes" id="UP000093000"/>
    </source>
</evidence>
<dbReference type="STRING" id="101091.A0A1C7N7S2"/>
<gene>
    <name evidence="14" type="primary">TAZ</name>
    <name evidence="14" type="ORF">A0J61_06927</name>
</gene>
<evidence type="ECO:0000259" key="13">
    <source>
        <dbReference type="SMART" id="SM00563"/>
    </source>
</evidence>
<sequence>MAARLSKKKLGITTTLALGVTYWYYKPVRTNPPPTIPYVPPPFVWKSIPESILKRFTVPEPKRDGVAWNLMSSLVIGTTGLASKGFMQCSQLKVHGLEEFRNILEDPDRKKGIITVSNHESVLDDPLLWGVLPAKTLFSIHKMRWVLGAADICYTSIFRSYFFALGQTIPTIRGGGIYQPGVDFAIDKINHQGWIHIYPEAKVVQENKMIRFKWGVGRILMDADHEPIVIPIWHRGMHLAKPLYGTKLVHLGKPITLVFGEPVDYSDIMREWKEGKLDREAARIRLTERLYDAIEKLQREYDQD</sequence>
<evidence type="ECO:0000256" key="1">
    <source>
        <dbReference type="ARBA" id="ARBA00004137"/>
    </source>
</evidence>
<evidence type="ECO:0000256" key="9">
    <source>
        <dbReference type="ARBA" id="ARBA00023315"/>
    </source>
</evidence>
<dbReference type="InParanoid" id="A0A1C7N7S2"/>
<comment type="subcellular location">
    <subcellularLocation>
        <location evidence="1">Mitochondrion inner membrane</location>
        <topology evidence="1">Peripheral membrane protein</topology>
        <orientation evidence="1">Intermembrane side</orientation>
    </subcellularLocation>
    <subcellularLocation>
        <location evidence="10">Mitochondrion outer membrane</location>
        <topology evidence="10">Peripheral membrane protein</topology>
        <orientation evidence="10">Intermembrane side</orientation>
    </subcellularLocation>
</comment>
<proteinExistence type="inferred from homology"/>
<dbReference type="InterPro" id="IPR000872">
    <property type="entry name" value="Tafazzin"/>
</dbReference>
<dbReference type="OrthoDB" id="193467at2759"/>
<evidence type="ECO:0000256" key="11">
    <source>
        <dbReference type="ARBA" id="ARBA00047906"/>
    </source>
</evidence>
<evidence type="ECO:0000256" key="10">
    <source>
        <dbReference type="ARBA" id="ARBA00024323"/>
    </source>
</evidence>
<keyword evidence="15" id="KW-1185">Reference proteome</keyword>
<evidence type="ECO:0000256" key="4">
    <source>
        <dbReference type="ARBA" id="ARBA00022787"/>
    </source>
</evidence>
<accession>A0A1C7N7S2</accession>
<keyword evidence="6" id="KW-0443">Lipid metabolism</keyword>
<evidence type="ECO:0000256" key="12">
    <source>
        <dbReference type="RuleBase" id="RU365062"/>
    </source>
</evidence>
<evidence type="ECO:0000256" key="6">
    <source>
        <dbReference type="ARBA" id="ARBA00023098"/>
    </source>
</evidence>
<dbReference type="GO" id="GO:0005741">
    <property type="term" value="C:mitochondrial outer membrane"/>
    <property type="evidence" value="ECO:0007669"/>
    <property type="project" value="UniProtKB-SubCell"/>
</dbReference>
<keyword evidence="4" id="KW-1000">Mitochondrion outer membrane</keyword>
<evidence type="ECO:0000256" key="2">
    <source>
        <dbReference type="ARBA" id="ARBA00010524"/>
    </source>
</evidence>
<evidence type="ECO:0000256" key="8">
    <source>
        <dbReference type="ARBA" id="ARBA00023136"/>
    </source>
</evidence>
<keyword evidence="7" id="KW-0496">Mitochondrion</keyword>
<name>A0A1C7N7S2_9FUNG</name>
<keyword evidence="8" id="KW-0472">Membrane</keyword>
<dbReference type="SUPFAM" id="SSF69593">
    <property type="entry name" value="Glycerol-3-phosphate (1)-acyltransferase"/>
    <property type="match status" value="1"/>
</dbReference>
<reference evidence="14 15" key="1">
    <citation type="submission" date="2016-03" db="EMBL/GenBank/DDBJ databases">
        <title>Choanephora cucurbitarum.</title>
        <authorList>
            <person name="Min B."/>
            <person name="Park H."/>
            <person name="Park J.-H."/>
            <person name="Shin H.-D."/>
            <person name="Choi I.-G."/>
        </authorList>
    </citation>
    <scope>NUCLEOTIDE SEQUENCE [LARGE SCALE GENOMIC DNA]</scope>
    <source>
        <strain evidence="14 15">KUS-F28377</strain>
    </source>
</reference>
<evidence type="ECO:0000313" key="14">
    <source>
        <dbReference type="EMBL" id="OBZ85018.1"/>
    </source>
</evidence>
<dbReference type="InterPro" id="IPR002123">
    <property type="entry name" value="Plipid/glycerol_acylTrfase"/>
</dbReference>
<dbReference type="GO" id="GO:0047184">
    <property type="term" value="F:1-acylglycerophosphocholine O-acyltransferase activity"/>
    <property type="evidence" value="ECO:0007669"/>
    <property type="project" value="TreeGrafter"/>
</dbReference>
<comment type="similarity">
    <text evidence="2 12">Belongs to the taffazin family.</text>
</comment>
<dbReference type="PRINTS" id="PR00979">
    <property type="entry name" value="TAFAZZIN"/>
</dbReference>
<evidence type="ECO:0000256" key="5">
    <source>
        <dbReference type="ARBA" id="ARBA00022792"/>
    </source>
</evidence>
<dbReference type="AlphaFoldDB" id="A0A1C7N7S2"/>
<comment type="catalytic activity">
    <reaction evidence="11">
        <text>1'-[1,2-diacyl-sn-glycero-3-phospho],3'-[1-acyl-sn-glycero-3-phospho]-glycerol + a 1,2-diacyl-sn-glycero-3-phosphocholine = a cardiolipin + a 1-acyl-sn-glycero-3-phosphocholine</text>
        <dbReference type="Rhea" id="RHEA:33731"/>
        <dbReference type="ChEBI" id="CHEBI:57643"/>
        <dbReference type="ChEBI" id="CHEBI:58168"/>
        <dbReference type="ChEBI" id="CHEBI:62237"/>
        <dbReference type="ChEBI" id="CHEBI:64743"/>
    </reaction>
    <physiologicalReaction direction="left-to-right" evidence="11">
        <dbReference type="Rhea" id="RHEA:33732"/>
    </physiologicalReaction>
    <physiologicalReaction direction="right-to-left" evidence="11">
        <dbReference type="Rhea" id="RHEA:33733"/>
    </physiologicalReaction>
</comment>
<dbReference type="Proteomes" id="UP000093000">
    <property type="component" value="Unassembled WGS sequence"/>
</dbReference>
<dbReference type="GO" id="GO:0005743">
    <property type="term" value="C:mitochondrial inner membrane"/>
    <property type="evidence" value="ECO:0007669"/>
    <property type="project" value="UniProtKB-SubCell"/>
</dbReference>